<dbReference type="EMBL" id="CP007142">
    <property type="protein sequence ID" value="AJQ93398.1"/>
    <property type="molecule type" value="Genomic_DNA"/>
</dbReference>
<evidence type="ECO:0000313" key="3">
    <source>
        <dbReference type="Proteomes" id="UP000032266"/>
    </source>
</evidence>
<feature type="domain" description="MmyB-like transcription regulator ligand binding" evidence="1">
    <location>
        <begin position="67"/>
        <end position="216"/>
    </location>
</feature>
<dbReference type="PANTHER" id="PTHR35010:SF3">
    <property type="entry name" value="BLL4873 PROTEIN"/>
    <property type="match status" value="1"/>
</dbReference>
<proteinExistence type="predicted"/>
<dbReference type="PANTHER" id="PTHR35010">
    <property type="entry name" value="BLL4672 PROTEIN-RELATED"/>
    <property type="match status" value="1"/>
</dbReference>
<dbReference type="KEGG" id="gsn:YC6258_01350"/>
<dbReference type="SUPFAM" id="SSF47413">
    <property type="entry name" value="lambda repressor-like DNA-binding domains"/>
    <property type="match status" value="1"/>
</dbReference>
<dbReference type="InterPro" id="IPR041413">
    <property type="entry name" value="MLTR_LBD"/>
</dbReference>
<accession>A0A0C5VJ27</accession>
<organism evidence="2 3">
    <name type="scientific">Gynuella sunshinyii YC6258</name>
    <dbReference type="NCBI Taxonomy" id="1445510"/>
    <lineage>
        <taxon>Bacteria</taxon>
        <taxon>Pseudomonadati</taxon>
        <taxon>Pseudomonadota</taxon>
        <taxon>Gammaproteobacteria</taxon>
        <taxon>Oceanospirillales</taxon>
        <taxon>Saccharospirillaceae</taxon>
        <taxon>Gynuella</taxon>
    </lineage>
</organism>
<sequence>MAELAGISVDWYIRLEQGKADSASSQTAEGLIRALKLTQEDAHHLKTLMNCQTITTPSNLNQIPSHLEQLVRCQSHPTYLQNTMYDVLVWNDSAEALFGFSDTPAEDRNVLTYLFADPRSRDVFGNQWAEESARVLAQFRRVFDRTPNASAASARLTKLLKTSPEFTQAWKQHDIHFRSSGTKHLIHPEKGHMDYQYHSLRPDGFEDLSLVILMAINNAGDLDTEESITE</sequence>
<gene>
    <name evidence="2" type="ORF">YC6258_01350</name>
</gene>
<dbReference type="InterPro" id="IPR010982">
    <property type="entry name" value="Lambda_DNA-bd_dom_sf"/>
</dbReference>
<evidence type="ECO:0000259" key="1">
    <source>
        <dbReference type="Pfam" id="PF17765"/>
    </source>
</evidence>
<dbReference type="STRING" id="1445510.YC6258_01350"/>
<dbReference type="Pfam" id="PF17765">
    <property type="entry name" value="MLTR_LBD"/>
    <property type="match status" value="1"/>
</dbReference>
<evidence type="ECO:0000313" key="2">
    <source>
        <dbReference type="EMBL" id="AJQ93398.1"/>
    </source>
</evidence>
<protein>
    <recommendedName>
        <fullName evidence="1">MmyB-like transcription regulator ligand binding domain-containing protein</fullName>
    </recommendedName>
</protein>
<dbReference type="GO" id="GO:0003677">
    <property type="term" value="F:DNA binding"/>
    <property type="evidence" value="ECO:0007669"/>
    <property type="project" value="InterPro"/>
</dbReference>
<dbReference type="AlphaFoldDB" id="A0A0C5VJ27"/>
<dbReference type="Gene3D" id="3.30.450.180">
    <property type="match status" value="1"/>
</dbReference>
<keyword evidence="3" id="KW-1185">Reference proteome</keyword>
<name>A0A0C5VJ27_9GAMM</name>
<dbReference type="HOGENOM" id="CLU_057862_2_1_6"/>
<dbReference type="Proteomes" id="UP000032266">
    <property type="component" value="Chromosome"/>
</dbReference>
<reference evidence="2 3" key="1">
    <citation type="submission" date="2014-01" db="EMBL/GenBank/DDBJ databases">
        <title>Full genme sequencing of cellulolytic bacterium Gynuella sunshinyii YC6258T gen. nov., sp. nov.</title>
        <authorList>
            <person name="Khan H."/>
            <person name="Chung E.J."/>
            <person name="Chung Y.R."/>
        </authorList>
    </citation>
    <scope>NUCLEOTIDE SEQUENCE [LARGE SCALE GENOMIC DNA]</scope>
    <source>
        <strain evidence="2 3">YC6258</strain>
    </source>
</reference>